<proteinExistence type="inferred from homology"/>
<keyword evidence="6" id="KW-1185">Reference proteome</keyword>
<sequence>MAVTVEIRRGTARFVDREAGRRTQHAFSFGAHYDPQRLELGPMVCHDDHLLGAGRGFETHRHSDLLIVSWVVEGALVHTGSAAGEVTLGPGSVAVLSAGSDGVDHAEHAASSGPCRFVQVWLRPGEESEVLVQPGDYQHATPDVVPDTAQPLAQPRLDAVLWLVRLSGDPAVAVELPTAPLVHAYVATGALLRSSLAEPLATGDAFVMTDEPAHTVSAGVPTDLLVWTFHDGPAPVFLHRTGAAGHWTTHPGGGRDLDAERATAASAADDRPPLGDLRL</sequence>
<accession>A0ABP8VQN6</accession>
<dbReference type="InterPro" id="IPR003829">
    <property type="entry name" value="Pirin_N_dom"/>
</dbReference>
<dbReference type="SUPFAM" id="SSF51182">
    <property type="entry name" value="RmlC-like cupins"/>
    <property type="match status" value="1"/>
</dbReference>
<dbReference type="Pfam" id="PF02678">
    <property type="entry name" value="Pirin"/>
    <property type="match status" value="1"/>
</dbReference>
<reference evidence="6" key="1">
    <citation type="journal article" date="2019" name="Int. J. Syst. Evol. Microbiol.">
        <title>The Global Catalogue of Microorganisms (GCM) 10K type strain sequencing project: providing services to taxonomists for standard genome sequencing and annotation.</title>
        <authorList>
            <consortium name="The Broad Institute Genomics Platform"/>
            <consortium name="The Broad Institute Genome Sequencing Center for Infectious Disease"/>
            <person name="Wu L."/>
            <person name="Ma J."/>
        </authorList>
    </citation>
    <scope>NUCLEOTIDE SEQUENCE [LARGE SCALE GENOMIC DNA]</scope>
    <source>
        <strain evidence="6">JCM 18127</strain>
    </source>
</reference>
<evidence type="ECO:0000256" key="1">
    <source>
        <dbReference type="ARBA" id="ARBA00008416"/>
    </source>
</evidence>
<feature type="domain" description="Pirin N-terminal" evidence="4">
    <location>
        <begin position="17"/>
        <end position="122"/>
    </location>
</feature>
<evidence type="ECO:0000313" key="5">
    <source>
        <dbReference type="EMBL" id="GAA4669014.1"/>
    </source>
</evidence>
<evidence type="ECO:0000313" key="6">
    <source>
        <dbReference type="Proteomes" id="UP001500621"/>
    </source>
</evidence>
<organism evidence="5 6">
    <name type="scientific">Nocardioides nanhaiensis</name>
    <dbReference type="NCBI Taxonomy" id="1476871"/>
    <lineage>
        <taxon>Bacteria</taxon>
        <taxon>Bacillati</taxon>
        <taxon>Actinomycetota</taxon>
        <taxon>Actinomycetes</taxon>
        <taxon>Propionibacteriales</taxon>
        <taxon>Nocardioidaceae</taxon>
        <taxon>Nocardioides</taxon>
    </lineage>
</organism>
<feature type="compositionally biased region" description="Basic and acidic residues" evidence="3">
    <location>
        <begin position="268"/>
        <end position="279"/>
    </location>
</feature>
<comment type="caution">
    <text evidence="5">The sequence shown here is derived from an EMBL/GenBank/DDBJ whole genome shotgun (WGS) entry which is preliminary data.</text>
</comment>
<name>A0ABP8VQN6_9ACTN</name>
<evidence type="ECO:0000256" key="3">
    <source>
        <dbReference type="SAM" id="MobiDB-lite"/>
    </source>
</evidence>
<comment type="similarity">
    <text evidence="1 2">Belongs to the pirin family.</text>
</comment>
<evidence type="ECO:0000259" key="4">
    <source>
        <dbReference type="Pfam" id="PF02678"/>
    </source>
</evidence>
<dbReference type="Gene3D" id="2.60.120.10">
    <property type="entry name" value="Jelly Rolls"/>
    <property type="match status" value="1"/>
</dbReference>
<dbReference type="InterPro" id="IPR012093">
    <property type="entry name" value="Pirin"/>
</dbReference>
<dbReference type="InterPro" id="IPR011051">
    <property type="entry name" value="RmlC_Cupin_sf"/>
</dbReference>
<dbReference type="PANTHER" id="PTHR43212">
    <property type="entry name" value="QUERCETIN 2,3-DIOXYGENASE"/>
    <property type="match status" value="1"/>
</dbReference>
<protein>
    <submittedName>
        <fullName evidence="5">Pirin family protein</fullName>
    </submittedName>
</protein>
<gene>
    <name evidence="5" type="ORF">GCM10023226_01450</name>
</gene>
<feature type="region of interest" description="Disordered" evidence="3">
    <location>
        <begin position="247"/>
        <end position="279"/>
    </location>
</feature>
<evidence type="ECO:0000256" key="2">
    <source>
        <dbReference type="RuleBase" id="RU003457"/>
    </source>
</evidence>
<dbReference type="PANTHER" id="PTHR43212:SF3">
    <property type="entry name" value="QUERCETIN 2,3-DIOXYGENASE"/>
    <property type="match status" value="1"/>
</dbReference>
<dbReference type="EMBL" id="BAABIM010000001">
    <property type="protein sequence ID" value="GAA4669014.1"/>
    <property type="molecule type" value="Genomic_DNA"/>
</dbReference>
<dbReference type="Proteomes" id="UP001500621">
    <property type="component" value="Unassembled WGS sequence"/>
</dbReference>
<dbReference type="InterPro" id="IPR014710">
    <property type="entry name" value="RmlC-like_jellyroll"/>
</dbReference>